<dbReference type="PANTHER" id="PTHR19848:SF8">
    <property type="entry name" value="F-BOX AND WD REPEAT DOMAIN CONTAINING 7"/>
    <property type="match status" value="1"/>
</dbReference>
<dbReference type="SMART" id="SM00320">
    <property type="entry name" value="WD40"/>
    <property type="match status" value="6"/>
</dbReference>
<feature type="compositionally biased region" description="Low complexity" evidence="4">
    <location>
        <begin position="60"/>
        <end position="82"/>
    </location>
</feature>
<dbReference type="InterPro" id="IPR001680">
    <property type="entry name" value="WD40_rpt"/>
</dbReference>
<keyword evidence="2" id="KW-0677">Repeat</keyword>
<feature type="repeat" description="WD" evidence="3">
    <location>
        <begin position="288"/>
        <end position="329"/>
    </location>
</feature>
<dbReference type="InterPro" id="IPR036322">
    <property type="entry name" value="WD40_repeat_dom_sf"/>
</dbReference>
<dbReference type="EMBL" id="ML977140">
    <property type="protein sequence ID" value="KAF1991110.1"/>
    <property type="molecule type" value="Genomic_DNA"/>
</dbReference>
<dbReference type="Proteomes" id="UP000800041">
    <property type="component" value="Unassembled WGS sequence"/>
</dbReference>
<proteinExistence type="predicted"/>
<gene>
    <name evidence="5" type="ORF">K402DRAFT_436366</name>
</gene>
<accession>A0A6G1HDL0</accession>
<dbReference type="Pfam" id="PF00400">
    <property type="entry name" value="WD40"/>
    <property type="match status" value="3"/>
</dbReference>
<sequence>MVVLSSLGSPQWRINTSTQSKQYLTLHTLESIHPTDIFALAPTPSSILTGSGSSTIQIHSTVPPTNPSAPSTTSPAKAATTAIDGAGGQSNEQGKEFAKLQELKAAHALGCHHIAVARETFRRAASVGFGGEVKLWAYTADETWIEEMIELDMPLDGKTTKKAGEAWAVALSYNGRFLASTTHDGRINVWELEGSDAGKRIREYETKGSWGMCIDISADGRFTASGHENGSLYIFNNDTGRLLHSLPSLLRPVRSVAFSPHTTLLAAAGDSRTIALYEVSSGEQVANLAGHSAWILSIDFNSTGEYLLSGGFDGRAKVWNVGTRTCVVTHGESEKPLWVVRWLPKIGGRSEMFVVAGGTGGVGVLREASGG</sequence>
<protein>
    <submittedName>
        <fullName evidence="5">WD40 repeat-like protein</fullName>
    </submittedName>
</protein>
<feature type="repeat" description="WD" evidence="3">
    <location>
        <begin position="246"/>
        <end position="287"/>
    </location>
</feature>
<dbReference type="PROSITE" id="PS00678">
    <property type="entry name" value="WD_REPEATS_1"/>
    <property type="match status" value="2"/>
</dbReference>
<dbReference type="OrthoDB" id="10251741at2759"/>
<dbReference type="PROSITE" id="PS50082">
    <property type="entry name" value="WD_REPEATS_2"/>
    <property type="match status" value="3"/>
</dbReference>
<organism evidence="5 6">
    <name type="scientific">Aulographum hederae CBS 113979</name>
    <dbReference type="NCBI Taxonomy" id="1176131"/>
    <lineage>
        <taxon>Eukaryota</taxon>
        <taxon>Fungi</taxon>
        <taxon>Dikarya</taxon>
        <taxon>Ascomycota</taxon>
        <taxon>Pezizomycotina</taxon>
        <taxon>Dothideomycetes</taxon>
        <taxon>Pleosporomycetidae</taxon>
        <taxon>Aulographales</taxon>
        <taxon>Aulographaceae</taxon>
    </lineage>
</organism>
<evidence type="ECO:0000256" key="2">
    <source>
        <dbReference type="ARBA" id="ARBA00022737"/>
    </source>
</evidence>
<name>A0A6G1HDL0_9PEZI</name>
<dbReference type="Gene3D" id="2.130.10.10">
    <property type="entry name" value="YVTN repeat-like/Quinoprotein amine dehydrogenase"/>
    <property type="match status" value="1"/>
</dbReference>
<evidence type="ECO:0000313" key="6">
    <source>
        <dbReference type="Proteomes" id="UP000800041"/>
    </source>
</evidence>
<evidence type="ECO:0000256" key="3">
    <source>
        <dbReference type="PROSITE-ProRule" id="PRU00221"/>
    </source>
</evidence>
<reference evidence="5" key="1">
    <citation type="journal article" date="2020" name="Stud. Mycol.">
        <title>101 Dothideomycetes genomes: a test case for predicting lifestyles and emergence of pathogens.</title>
        <authorList>
            <person name="Haridas S."/>
            <person name="Albert R."/>
            <person name="Binder M."/>
            <person name="Bloem J."/>
            <person name="Labutti K."/>
            <person name="Salamov A."/>
            <person name="Andreopoulos B."/>
            <person name="Baker S."/>
            <person name="Barry K."/>
            <person name="Bills G."/>
            <person name="Bluhm B."/>
            <person name="Cannon C."/>
            <person name="Castanera R."/>
            <person name="Culley D."/>
            <person name="Daum C."/>
            <person name="Ezra D."/>
            <person name="Gonzalez J."/>
            <person name="Henrissat B."/>
            <person name="Kuo A."/>
            <person name="Liang C."/>
            <person name="Lipzen A."/>
            <person name="Lutzoni F."/>
            <person name="Magnuson J."/>
            <person name="Mondo S."/>
            <person name="Nolan M."/>
            <person name="Ohm R."/>
            <person name="Pangilinan J."/>
            <person name="Park H.-J."/>
            <person name="Ramirez L."/>
            <person name="Alfaro M."/>
            <person name="Sun H."/>
            <person name="Tritt A."/>
            <person name="Yoshinaga Y."/>
            <person name="Zwiers L.-H."/>
            <person name="Turgeon B."/>
            <person name="Goodwin S."/>
            <person name="Spatafora J."/>
            <person name="Crous P."/>
            <person name="Grigoriev I."/>
        </authorList>
    </citation>
    <scope>NUCLEOTIDE SEQUENCE</scope>
    <source>
        <strain evidence="5">CBS 113979</strain>
    </source>
</reference>
<dbReference type="AlphaFoldDB" id="A0A6G1HDL0"/>
<feature type="repeat" description="WD" evidence="3">
    <location>
        <begin position="168"/>
        <end position="200"/>
    </location>
</feature>
<evidence type="ECO:0000256" key="4">
    <source>
        <dbReference type="SAM" id="MobiDB-lite"/>
    </source>
</evidence>
<keyword evidence="6" id="KW-1185">Reference proteome</keyword>
<dbReference type="InterPro" id="IPR015943">
    <property type="entry name" value="WD40/YVTN_repeat-like_dom_sf"/>
</dbReference>
<dbReference type="PANTHER" id="PTHR19848">
    <property type="entry name" value="WD40 REPEAT PROTEIN"/>
    <property type="match status" value="1"/>
</dbReference>
<evidence type="ECO:0000256" key="1">
    <source>
        <dbReference type="ARBA" id="ARBA00022574"/>
    </source>
</evidence>
<dbReference type="InterPro" id="IPR019775">
    <property type="entry name" value="WD40_repeat_CS"/>
</dbReference>
<dbReference type="SUPFAM" id="SSF50978">
    <property type="entry name" value="WD40 repeat-like"/>
    <property type="match status" value="1"/>
</dbReference>
<keyword evidence="1 3" id="KW-0853">WD repeat</keyword>
<evidence type="ECO:0000313" key="5">
    <source>
        <dbReference type="EMBL" id="KAF1991110.1"/>
    </source>
</evidence>
<feature type="region of interest" description="Disordered" evidence="4">
    <location>
        <begin position="60"/>
        <end position="95"/>
    </location>
</feature>
<dbReference type="PROSITE" id="PS50294">
    <property type="entry name" value="WD_REPEATS_REGION"/>
    <property type="match status" value="1"/>
</dbReference>